<dbReference type="SUPFAM" id="SSF160631">
    <property type="entry name" value="SMI1/KNR4-like"/>
    <property type="match status" value="1"/>
</dbReference>
<dbReference type="InterPro" id="IPR037883">
    <property type="entry name" value="Knr4/Smi1-like_sf"/>
</dbReference>
<dbReference type="SMART" id="SM00860">
    <property type="entry name" value="SMI1_KNR4"/>
    <property type="match status" value="1"/>
</dbReference>
<dbReference type="RefSeq" id="WP_012859919.1">
    <property type="nucleotide sequence ID" value="NC_013517.1"/>
</dbReference>
<dbReference type="Proteomes" id="UP000000845">
    <property type="component" value="Chromosome"/>
</dbReference>
<accession>D1AMU4</accession>
<reference evidence="2 3" key="2">
    <citation type="journal article" date="2010" name="Stand. Genomic Sci.">
        <title>Complete genome sequence of Sebaldella termitidis type strain (NCTC 11300).</title>
        <authorList>
            <person name="Harmon-Smith M."/>
            <person name="Celia L."/>
            <person name="Chertkov O."/>
            <person name="Lapidus A."/>
            <person name="Copeland A."/>
            <person name="Glavina Del Rio T."/>
            <person name="Nolan M."/>
            <person name="Lucas S."/>
            <person name="Tice H."/>
            <person name="Cheng J.F."/>
            <person name="Han C."/>
            <person name="Detter J.C."/>
            <person name="Bruce D."/>
            <person name="Goodwin L."/>
            <person name="Pitluck S."/>
            <person name="Pati A."/>
            <person name="Liolios K."/>
            <person name="Ivanova N."/>
            <person name="Mavromatis K."/>
            <person name="Mikhailova N."/>
            <person name="Chen A."/>
            <person name="Palaniappan K."/>
            <person name="Land M."/>
            <person name="Hauser L."/>
            <person name="Chang Y.J."/>
            <person name="Jeffries C.D."/>
            <person name="Brettin T."/>
            <person name="Goker M."/>
            <person name="Beck B."/>
            <person name="Bristow J."/>
            <person name="Eisen J.A."/>
            <person name="Markowitz V."/>
            <person name="Hugenholtz P."/>
            <person name="Kyrpides N.C."/>
            <person name="Klenk H.P."/>
            <person name="Chen F."/>
        </authorList>
    </citation>
    <scope>NUCLEOTIDE SEQUENCE [LARGE SCALE GENOMIC DNA]</scope>
    <source>
        <strain evidence="3">ATCC 33386 / NCTC 11300</strain>
    </source>
</reference>
<reference evidence="3" key="1">
    <citation type="submission" date="2009-09" db="EMBL/GenBank/DDBJ databases">
        <title>The complete chromosome of Sebaldella termitidis ATCC 33386.</title>
        <authorList>
            <consortium name="US DOE Joint Genome Institute (JGI-PGF)"/>
            <person name="Lucas S."/>
            <person name="Copeland A."/>
            <person name="Lapidus A."/>
            <person name="Glavina del Rio T."/>
            <person name="Dalin E."/>
            <person name="Tice H."/>
            <person name="Bruce D."/>
            <person name="Goodwin L."/>
            <person name="Pitluck S."/>
            <person name="Kyrpides N."/>
            <person name="Mavromatis K."/>
            <person name="Ivanova N."/>
            <person name="Mikhailova N."/>
            <person name="Sims D."/>
            <person name="Meincke L."/>
            <person name="Brettin T."/>
            <person name="Detter J.C."/>
            <person name="Han C."/>
            <person name="Larimer F."/>
            <person name="Land M."/>
            <person name="Hauser L."/>
            <person name="Markowitz V."/>
            <person name="Cheng J.F."/>
            <person name="Hugenholtz P."/>
            <person name="Woyke T."/>
            <person name="Wu D."/>
            <person name="Eisen J.A."/>
        </authorList>
    </citation>
    <scope>NUCLEOTIDE SEQUENCE [LARGE SCALE GENOMIC DNA]</scope>
    <source>
        <strain evidence="3">ATCC 33386 / NCTC 11300</strain>
    </source>
</reference>
<organism evidence="2 3">
    <name type="scientific">Sebaldella termitidis (strain ATCC 33386 / NCTC 11300)</name>
    <dbReference type="NCBI Taxonomy" id="526218"/>
    <lineage>
        <taxon>Bacteria</taxon>
        <taxon>Fusobacteriati</taxon>
        <taxon>Fusobacteriota</taxon>
        <taxon>Fusobacteriia</taxon>
        <taxon>Fusobacteriales</taxon>
        <taxon>Leptotrichiaceae</taxon>
        <taxon>Sebaldella</taxon>
    </lineage>
</organism>
<evidence type="ECO:0000313" key="3">
    <source>
        <dbReference type="Proteomes" id="UP000000845"/>
    </source>
</evidence>
<dbReference type="KEGG" id="str:Sterm_0440"/>
<dbReference type="STRING" id="526218.Sterm_0440"/>
<keyword evidence="3" id="KW-1185">Reference proteome</keyword>
<feature type="domain" description="Knr4/Smi1-like" evidence="1">
    <location>
        <begin position="13"/>
        <end position="155"/>
    </location>
</feature>
<dbReference type="HOGENOM" id="CLU_137413_0_0_0"/>
<sequence>MIEVDKKSIVYPLPSNERIADFEKAYRIEFPSEYKDFLKKYNGATLLTNILKIRDFEYIVERFLCLLDEPNENKIDGWYDLSVVLTQLDDRLIEDEDMVGMNIIPIASMFAGNFICLDYRNNSDPEIVIWFHEESGEFSPVTDKIADSINDFFNMLSKD</sequence>
<dbReference type="eggNOG" id="ENOG502ZBAM">
    <property type="taxonomic scope" value="Bacteria"/>
</dbReference>
<dbReference type="Pfam" id="PF14568">
    <property type="entry name" value="SUKH_6"/>
    <property type="match status" value="1"/>
</dbReference>
<evidence type="ECO:0000313" key="2">
    <source>
        <dbReference type="EMBL" id="ACZ07320.1"/>
    </source>
</evidence>
<dbReference type="Gene3D" id="3.40.1580.10">
    <property type="entry name" value="SMI1/KNR4-like"/>
    <property type="match status" value="1"/>
</dbReference>
<protein>
    <recommendedName>
        <fullName evidence="1">Knr4/Smi1-like domain-containing protein</fullName>
    </recommendedName>
</protein>
<gene>
    <name evidence="2" type="ordered locus">Sterm_0440</name>
</gene>
<evidence type="ECO:0000259" key="1">
    <source>
        <dbReference type="SMART" id="SM00860"/>
    </source>
</evidence>
<name>D1AMU4_SEBTE</name>
<dbReference type="InterPro" id="IPR018958">
    <property type="entry name" value="Knr4/Smi1-like_dom"/>
</dbReference>
<dbReference type="EMBL" id="CP001739">
    <property type="protein sequence ID" value="ACZ07320.1"/>
    <property type="molecule type" value="Genomic_DNA"/>
</dbReference>
<proteinExistence type="predicted"/>
<dbReference type="AlphaFoldDB" id="D1AMU4"/>